<comment type="caution">
    <text evidence="1">The sequence shown here is derived from an EMBL/GenBank/DDBJ whole genome shotgun (WGS) entry which is preliminary data.</text>
</comment>
<name>A0A4Y2BI76_ARAVE</name>
<sequence length="172" mass="19257">MRQQVTANRPGPSSGGGALVEGYVPENARIDTDQIPPKLRVTPLLAAVKAVRQLITILIEHCARNLRPIDLTRFCFDVIGLLRRVSTTLVTVSSLSVERVVGAIMIVLKSYKHLKLEHGFTVDVIINHRYVGGGHTKVLDIDRLERSLFYLLNLMKKEYAVAILLRLSTFKK</sequence>
<evidence type="ECO:0000313" key="1">
    <source>
        <dbReference type="EMBL" id="GBL91952.1"/>
    </source>
</evidence>
<reference evidence="1 2" key="1">
    <citation type="journal article" date="2019" name="Sci. Rep.">
        <title>Orb-weaving spider Araneus ventricosus genome elucidates the spidroin gene catalogue.</title>
        <authorList>
            <person name="Kono N."/>
            <person name="Nakamura H."/>
            <person name="Ohtoshi R."/>
            <person name="Moran D.A.P."/>
            <person name="Shinohara A."/>
            <person name="Yoshida Y."/>
            <person name="Fujiwara M."/>
            <person name="Mori M."/>
            <person name="Tomita M."/>
            <person name="Arakawa K."/>
        </authorList>
    </citation>
    <scope>NUCLEOTIDE SEQUENCE [LARGE SCALE GENOMIC DNA]</scope>
</reference>
<dbReference type="AlphaFoldDB" id="A0A4Y2BI76"/>
<keyword evidence="2" id="KW-1185">Reference proteome</keyword>
<proteinExistence type="predicted"/>
<dbReference type="Proteomes" id="UP000499080">
    <property type="component" value="Unassembled WGS sequence"/>
</dbReference>
<accession>A0A4Y2BI76</accession>
<organism evidence="1 2">
    <name type="scientific">Araneus ventricosus</name>
    <name type="common">Orbweaver spider</name>
    <name type="synonym">Epeira ventricosa</name>
    <dbReference type="NCBI Taxonomy" id="182803"/>
    <lineage>
        <taxon>Eukaryota</taxon>
        <taxon>Metazoa</taxon>
        <taxon>Ecdysozoa</taxon>
        <taxon>Arthropoda</taxon>
        <taxon>Chelicerata</taxon>
        <taxon>Arachnida</taxon>
        <taxon>Araneae</taxon>
        <taxon>Araneomorphae</taxon>
        <taxon>Entelegynae</taxon>
        <taxon>Araneoidea</taxon>
        <taxon>Araneidae</taxon>
        <taxon>Araneus</taxon>
    </lineage>
</organism>
<evidence type="ECO:0000313" key="2">
    <source>
        <dbReference type="Proteomes" id="UP000499080"/>
    </source>
</evidence>
<gene>
    <name evidence="1" type="ORF">AVEN_102530_1</name>
</gene>
<dbReference type="EMBL" id="BGPR01000083">
    <property type="protein sequence ID" value="GBL91952.1"/>
    <property type="molecule type" value="Genomic_DNA"/>
</dbReference>
<protein>
    <submittedName>
        <fullName evidence="1">Uncharacterized protein</fullName>
    </submittedName>
</protein>